<sequence>MCRLMAFIGERPALIADVVLWPQSYDARERKGDPALPFHLGHGNLNGKRTPCSCSL</sequence>
<evidence type="ECO:0000313" key="1">
    <source>
        <dbReference type="EMBL" id="GFH30944.1"/>
    </source>
</evidence>
<gene>
    <name evidence="1" type="ORF">HaLaN_29883</name>
</gene>
<organism evidence="1 2">
    <name type="scientific">Haematococcus lacustris</name>
    <name type="common">Green alga</name>
    <name type="synonym">Haematococcus pluvialis</name>
    <dbReference type="NCBI Taxonomy" id="44745"/>
    <lineage>
        <taxon>Eukaryota</taxon>
        <taxon>Viridiplantae</taxon>
        <taxon>Chlorophyta</taxon>
        <taxon>core chlorophytes</taxon>
        <taxon>Chlorophyceae</taxon>
        <taxon>CS clade</taxon>
        <taxon>Chlamydomonadales</taxon>
        <taxon>Haematococcaceae</taxon>
        <taxon>Haematococcus</taxon>
    </lineage>
</organism>
<dbReference type="AlphaFoldDB" id="A0A6A0AFV7"/>
<protein>
    <submittedName>
        <fullName evidence="1">Uncharacterized protein</fullName>
    </submittedName>
</protein>
<evidence type="ECO:0000313" key="2">
    <source>
        <dbReference type="Proteomes" id="UP000485058"/>
    </source>
</evidence>
<dbReference type="EMBL" id="BLLF01005246">
    <property type="protein sequence ID" value="GFH30944.1"/>
    <property type="molecule type" value="Genomic_DNA"/>
</dbReference>
<name>A0A6A0AFV7_HAELA</name>
<accession>A0A6A0AFV7</accession>
<dbReference type="Proteomes" id="UP000485058">
    <property type="component" value="Unassembled WGS sequence"/>
</dbReference>
<comment type="caution">
    <text evidence="1">The sequence shown here is derived from an EMBL/GenBank/DDBJ whole genome shotgun (WGS) entry which is preliminary data.</text>
</comment>
<proteinExistence type="predicted"/>
<keyword evidence="2" id="KW-1185">Reference proteome</keyword>
<reference evidence="1 2" key="1">
    <citation type="submission" date="2020-02" db="EMBL/GenBank/DDBJ databases">
        <title>Draft genome sequence of Haematococcus lacustris strain NIES-144.</title>
        <authorList>
            <person name="Morimoto D."/>
            <person name="Nakagawa S."/>
            <person name="Yoshida T."/>
            <person name="Sawayama S."/>
        </authorList>
    </citation>
    <scope>NUCLEOTIDE SEQUENCE [LARGE SCALE GENOMIC DNA]</scope>
    <source>
        <strain evidence="1 2">NIES-144</strain>
    </source>
</reference>
<feature type="non-terminal residue" evidence="1">
    <location>
        <position position="56"/>
    </location>
</feature>